<accession>A0AA36BT42</accession>
<evidence type="ECO:0000313" key="8">
    <source>
        <dbReference type="Proteomes" id="UP001162480"/>
    </source>
</evidence>
<dbReference type="EMBL" id="OX597836">
    <property type="protein sequence ID" value="CAI9739753.1"/>
    <property type="molecule type" value="Genomic_DNA"/>
</dbReference>
<evidence type="ECO:0000256" key="3">
    <source>
        <dbReference type="ARBA" id="ARBA00022989"/>
    </source>
</evidence>
<dbReference type="Pfam" id="PF04991">
    <property type="entry name" value="LicD"/>
    <property type="match status" value="1"/>
</dbReference>
<evidence type="ECO:0000256" key="2">
    <source>
        <dbReference type="ARBA" id="ARBA00022692"/>
    </source>
</evidence>
<feature type="domain" description="LicD/FKTN/FKRP nucleotidyltransferase" evidence="5">
    <location>
        <begin position="302"/>
        <end position="347"/>
    </location>
</feature>
<name>A0AA36BT42_OCTVU</name>
<keyword evidence="3" id="KW-1133">Transmembrane helix</keyword>
<dbReference type="AlphaFoldDB" id="A0AA36BT42"/>
<evidence type="ECO:0000259" key="5">
    <source>
        <dbReference type="Pfam" id="PF04991"/>
    </source>
</evidence>
<dbReference type="Pfam" id="PF19737">
    <property type="entry name" value="FKTN_N"/>
    <property type="match status" value="1"/>
</dbReference>
<gene>
    <name evidence="7" type="ORF">OCTVUL_1B031430</name>
</gene>
<feature type="domain" description="Ribitol-5-phosphate transferase FKTN N-terminal" evidence="6">
    <location>
        <begin position="52"/>
        <end position="288"/>
    </location>
</feature>
<dbReference type="GO" id="GO:0016020">
    <property type="term" value="C:membrane"/>
    <property type="evidence" value="ECO:0007669"/>
    <property type="project" value="UniProtKB-SubCell"/>
</dbReference>
<keyword evidence="2" id="KW-0812">Transmembrane</keyword>
<evidence type="ECO:0000256" key="4">
    <source>
        <dbReference type="ARBA" id="ARBA00023136"/>
    </source>
</evidence>
<dbReference type="InterPro" id="IPR009644">
    <property type="entry name" value="FKTN/MNN4/W02B3.4-1"/>
</dbReference>
<evidence type="ECO:0008006" key="9">
    <source>
        <dbReference type="Google" id="ProtNLM"/>
    </source>
</evidence>
<dbReference type="GO" id="GO:0009100">
    <property type="term" value="P:glycoprotein metabolic process"/>
    <property type="evidence" value="ECO:0007669"/>
    <property type="project" value="UniProtKB-ARBA"/>
</dbReference>
<organism evidence="7 8">
    <name type="scientific">Octopus vulgaris</name>
    <name type="common">Common octopus</name>
    <dbReference type="NCBI Taxonomy" id="6645"/>
    <lineage>
        <taxon>Eukaryota</taxon>
        <taxon>Metazoa</taxon>
        <taxon>Spiralia</taxon>
        <taxon>Lophotrochozoa</taxon>
        <taxon>Mollusca</taxon>
        <taxon>Cephalopoda</taxon>
        <taxon>Coleoidea</taxon>
        <taxon>Octopodiformes</taxon>
        <taxon>Octopoda</taxon>
        <taxon>Incirrata</taxon>
        <taxon>Octopodidae</taxon>
        <taxon>Octopus</taxon>
    </lineage>
</organism>
<reference evidence="7" key="1">
    <citation type="submission" date="2023-08" db="EMBL/GenBank/DDBJ databases">
        <authorList>
            <person name="Alioto T."/>
            <person name="Alioto T."/>
            <person name="Gomez Garrido J."/>
        </authorList>
    </citation>
    <scope>NUCLEOTIDE SEQUENCE</scope>
</reference>
<protein>
    <recommendedName>
        <fullName evidence="9">Fukutin</fullName>
    </recommendedName>
</protein>
<sequence length="470" mass="54729">MAVFSGCWPPTFFSPVALLPCSHRKCVKLCDNHFFLIRIFWKRDDTRNSVNSENLIYTSEDKHHVQKTQFPREDVAKVFLSVCAELKVPVFLLDADILSSLSPDKASPVSINYNCQLNCRRHVTFGVNFKYWDSQGITQMLISDFFIHSIKQADPRFRHDTIPTHFFLYPRNAQRHTVIQVVMFHIRLGSYFWHGAISPLSRLNSVLPSKAHGDIVYGVHAGAYEKFELDEAQVDNMTVYVPQPPEQFLKQIPHSKFIECNSTRARKFVAMYGLDNSEASQKFQRKARQVLAKTKHLLDSLEIRFWLSSGTCLGWFRQCGIIPHSKDVDIGIWIKDYNPQLIPTFQENGFVLKLMFGKVSDSFELSFATGDIKLDIFFFYDTPKYMWNGGTQAKTGKKLKYIFSRFTLCWSEFLDLWIRVPCDTLSYITANYGKDWFKPVKEWDWKKSPSNVHDNGVWPVEEWDTVIQRF</sequence>
<proteinExistence type="predicted"/>
<evidence type="ECO:0000313" key="7">
    <source>
        <dbReference type="EMBL" id="CAI9739753.1"/>
    </source>
</evidence>
<evidence type="ECO:0000259" key="6">
    <source>
        <dbReference type="Pfam" id="PF19737"/>
    </source>
</evidence>
<dbReference type="PANTHER" id="PTHR15407">
    <property type="entry name" value="FUKUTIN-RELATED"/>
    <property type="match status" value="1"/>
</dbReference>
<dbReference type="PANTHER" id="PTHR15407:SF28">
    <property type="entry name" value="RIBITOL-5-PHOSPHATE TRANSFERASE FKTN"/>
    <property type="match status" value="1"/>
</dbReference>
<comment type="subcellular location">
    <subcellularLocation>
        <location evidence="1">Membrane</location>
        <topology evidence="1">Single-pass membrane protein</topology>
    </subcellularLocation>
</comment>
<dbReference type="InterPro" id="IPR045587">
    <property type="entry name" value="FKTN_N"/>
</dbReference>
<evidence type="ECO:0000256" key="1">
    <source>
        <dbReference type="ARBA" id="ARBA00004167"/>
    </source>
</evidence>
<keyword evidence="8" id="KW-1185">Reference proteome</keyword>
<dbReference type="Proteomes" id="UP001162480">
    <property type="component" value="Chromosome 23"/>
</dbReference>
<keyword evidence="4" id="KW-0472">Membrane</keyword>
<dbReference type="InterPro" id="IPR007074">
    <property type="entry name" value="LicD/FKTN/FKRP_NTP_transf"/>
</dbReference>